<reference evidence="1" key="1">
    <citation type="journal article" date="2020" name="mSystems">
        <title>Genome- and Community-Level Interaction Insights into Carbon Utilization and Element Cycling Functions of Hydrothermarchaeota in Hydrothermal Sediment.</title>
        <authorList>
            <person name="Zhou Z."/>
            <person name="Liu Y."/>
            <person name="Xu W."/>
            <person name="Pan J."/>
            <person name="Luo Z.H."/>
            <person name="Li M."/>
        </authorList>
    </citation>
    <scope>NUCLEOTIDE SEQUENCE [LARGE SCALE GENOMIC DNA]</scope>
    <source>
        <strain evidence="1">SpSt-1084</strain>
    </source>
</reference>
<sequence>MYEKSYIDTSPGKIRVKIVHVSEATPDLYVDESELSTEIVEALKQSRQTSSTTTYPREFEALNPAPTVVALDTEDVEKLVALVKAKTGYSLYERAVKIGFDGGVFILAVEHHCG</sequence>
<accession>A0A7C5YCB0</accession>
<protein>
    <submittedName>
        <fullName evidence="1">Uncharacterized protein</fullName>
    </submittedName>
</protein>
<name>A0A7C5YCB0_CALS0</name>
<comment type="caution">
    <text evidence="1">The sequence shown here is derived from an EMBL/GenBank/DDBJ whole genome shotgun (WGS) entry which is preliminary data.</text>
</comment>
<evidence type="ECO:0000313" key="1">
    <source>
        <dbReference type="EMBL" id="HHR41184.1"/>
    </source>
</evidence>
<dbReference type="EMBL" id="DRXS01000272">
    <property type="protein sequence ID" value="HHR41184.1"/>
    <property type="molecule type" value="Genomic_DNA"/>
</dbReference>
<gene>
    <name evidence="1" type="ORF">ENM42_05075</name>
</gene>
<organism evidence="1">
    <name type="scientific">Caldiarchaeum subterraneum</name>
    <dbReference type="NCBI Taxonomy" id="311458"/>
    <lineage>
        <taxon>Archaea</taxon>
        <taxon>Nitrososphaerota</taxon>
        <taxon>Candidatus Caldarchaeales</taxon>
        <taxon>Candidatus Caldarchaeaceae</taxon>
        <taxon>Candidatus Caldarchaeum</taxon>
    </lineage>
</organism>
<proteinExistence type="predicted"/>
<dbReference type="AlphaFoldDB" id="A0A7C5YCB0"/>